<feature type="transmembrane region" description="Helical" evidence="6">
    <location>
        <begin position="125"/>
        <end position="143"/>
    </location>
</feature>
<keyword evidence="4 6" id="KW-1133">Transmembrane helix</keyword>
<proteinExistence type="inferred from homology"/>
<keyword evidence="5 6" id="KW-0472">Membrane</keyword>
<keyword evidence="3 6" id="KW-0812">Transmembrane</keyword>
<dbReference type="InterPro" id="IPR000620">
    <property type="entry name" value="EamA_dom"/>
</dbReference>
<comment type="similarity">
    <text evidence="2">Belongs to the EamA transporter family.</text>
</comment>
<comment type="subcellular location">
    <subcellularLocation>
        <location evidence="1">Membrane</location>
        <topology evidence="1">Multi-pass membrane protein</topology>
    </subcellularLocation>
</comment>
<reference evidence="8 9" key="1">
    <citation type="journal article" date="2020" name="Nature">
        <title>Bacterial chemolithoautotrophy via manganese oxidation.</title>
        <authorList>
            <person name="Yu H."/>
            <person name="Leadbetter J.R."/>
        </authorList>
    </citation>
    <scope>NUCLEOTIDE SEQUENCE [LARGE SCALE GENOMIC DNA]</scope>
    <source>
        <strain evidence="8 9">RBP-1</strain>
    </source>
</reference>
<keyword evidence="9" id="KW-1185">Reference proteome</keyword>
<evidence type="ECO:0000256" key="3">
    <source>
        <dbReference type="ARBA" id="ARBA00022692"/>
    </source>
</evidence>
<dbReference type="EMBL" id="VTOX01000001">
    <property type="protein sequence ID" value="NKE64418.1"/>
    <property type="molecule type" value="Genomic_DNA"/>
</dbReference>
<accession>A0A7X6I4K5</accession>
<feature type="transmembrane region" description="Helical" evidence="6">
    <location>
        <begin position="181"/>
        <end position="202"/>
    </location>
</feature>
<evidence type="ECO:0000313" key="8">
    <source>
        <dbReference type="EMBL" id="NKE64418.1"/>
    </source>
</evidence>
<dbReference type="InterPro" id="IPR050638">
    <property type="entry name" value="AA-Vitamin_Transporters"/>
</dbReference>
<organism evidence="8 9">
    <name type="scientific">Ramlibacter lithotrophicus</name>
    <dbReference type="NCBI Taxonomy" id="2606681"/>
    <lineage>
        <taxon>Bacteria</taxon>
        <taxon>Pseudomonadati</taxon>
        <taxon>Pseudomonadota</taxon>
        <taxon>Betaproteobacteria</taxon>
        <taxon>Burkholderiales</taxon>
        <taxon>Comamonadaceae</taxon>
        <taxon>Ramlibacter</taxon>
    </lineage>
</organism>
<gene>
    <name evidence="8" type="ORF">RAMLITH_01175</name>
</gene>
<evidence type="ECO:0000259" key="7">
    <source>
        <dbReference type="Pfam" id="PF00892"/>
    </source>
</evidence>
<feature type="transmembrane region" description="Helical" evidence="6">
    <location>
        <begin position="149"/>
        <end position="169"/>
    </location>
</feature>
<feature type="transmembrane region" description="Helical" evidence="6">
    <location>
        <begin position="39"/>
        <end position="60"/>
    </location>
</feature>
<evidence type="ECO:0000256" key="5">
    <source>
        <dbReference type="ARBA" id="ARBA00023136"/>
    </source>
</evidence>
<dbReference type="Pfam" id="PF00892">
    <property type="entry name" value="EamA"/>
    <property type="match status" value="2"/>
</dbReference>
<dbReference type="AlphaFoldDB" id="A0A7X6I4K5"/>
<sequence length="297" mass="30414">MPVTARDENLGYLLGLLAVVAFAVTLPATRVAVRALDPVFVGLGRAVGAALLAGVFLLATRQPLPSRQQLRSLAVVAAGVVVGFPLLSAWAMRHVDASHGGVVLGILPLATAATAALFSGERPSARFWVCAVVGSALVAGYSLTQSRGAPALADAALVGAVISAAIGYAEGARLSRTLGGLQVISWALVLSAPVLLVPVLLAAPSTIRLPVESWAGFGYVMVISQFLAFIPWYRGLALGGIARVGQTQLLQPFLTILAAALLLGEPGDIVTWMVAALVVAVVAVGRTAPVAHRTARA</sequence>
<feature type="transmembrane region" description="Helical" evidence="6">
    <location>
        <begin position="72"/>
        <end position="91"/>
    </location>
</feature>
<feature type="domain" description="EamA" evidence="7">
    <location>
        <begin position="10"/>
        <end position="134"/>
    </location>
</feature>
<evidence type="ECO:0000256" key="1">
    <source>
        <dbReference type="ARBA" id="ARBA00004141"/>
    </source>
</evidence>
<dbReference type="SUPFAM" id="SSF103481">
    <property type="entry name" value="Multidrug resistance efflux transporter EmrE"/>
    <property type="match status" value="2"/>
</dbReference>
<feature type="transmembrane region" description="Helical" evidence="6">
    <location>
        <begin position="97"/>
        <end position="118"/>
    </location>
</feature>
<feature type="transmembrane region" description="Helical" evidence="6">
    <location>
        <begin position="214"/>
        <end position="233"/>
    </location>
</feature>
<evidence type="ECO:0000256" key="2">
    <source>
        <dbReference type="ARBA" id="ARBA00007362"/>
    </source>
</evidence>
<protein>
    <submittedName>
        <fullName evidence="8">DMT family transporter</fullName>
    </submittedName>
</protein>
<feature type="transmembrane region" description="Helical" evidence="6">
    <location>
        <begin position="269"/>
        <end position="288"/>
    </location>
</feature>
<dbReference type="PANTHER" id="PTHR32322:SF2">
    <property type="entry name" value="EAMA DOMAIN-CONTAINING PROTEIN"/>
    <property type="match status" value="1"/>
</dbReference>
<dbReference type="PANTHER" id="PTHR32322">
    <property type="entry name" value="INNER MEMBRANE TRANSPORTER"/>
    <property type="match status" value="1"/>
</dbReference>
<name>A0A7X6I4K5_9BURK</name>
<evidence type="ECO:0000313" key="9">
    <source>
        <dbReference type="Proteomes" id="UP000521868"/>
    </source>
</evidence>
<evidence type="ECO:0000256" key="6">
    <source>
        <dbReference type="SAM" id="Phobius"/>
    </source>
</evidence>
<feature type="domain" description="EamA" evidence="7">
    <location>
        <begin position="154"/>
        <end position="283"/>
    </location>
</feature>
<dbReference type="Proteomes" id="UP000521868">
    <property type="component" value="Unassembled WGS sequence"/>
</dbReference>
<feature type="transmembrane region" description="Helical" evidence="6">
    <location>
        <begin position="12"/>
        <end position="33"/>
    </location>
</feature>
<dbReference type="InterPro" id="IPR037185">
    <property type="entry name" value="EmrE-like"/>
</dbReference>
<evidence type="ECO:0000256" key="4">
    <source>
        <dbReference type="ARBA" id="ARBA00022989"/>
    </source>
</evidence>
<comment type="caution">
    <text evidence="8">The sequence shown here is derived from an EMBL/GenBank/DDBJ whole genome shotgun (WGS) entry which is preliminary data.</text>
</comment>
<feature type="transmembrane region" description="Helical" evidence="6">
    <location>
        <begin position="245"/>
        <end position="263"/>
    </location>
</feature>
<dbReference type="GO" id="GO:0016020">
    <property type="term" value="C:membrane"/>
    <property type="evidence" value="ECO:0007669"/>
    <property type="project" value="UniProtKB-SubCell"/>
</dbReference>